<keyword evidence="2" id="KW-0812">Transmembrane</keyword>
<feature type="region of interest" description="Disordered" evidence="1">
    <location>
        <begin position="275"/>
        <end position="296"/>
    </location>
</feature>
<evidence type="ECO:0000256" key="1">
    <source>
        <dbReference type="SAM" id="MobiDB-lite"/>
    </source>
</evidence>
<sequence length="408" mass="46556">MGDSALLCASHSFPSCEILSLKSVEFGFGGLLRFWPKRCCDGCGSHVEVQQLPHETHLWREGNWYGLWRIWLSRLAAVKSKPEQLPHETQRLRPRERWQQHFYVVKSKQEQPHDEPFHETLRRVIRAIKRKQAELPYETQCSGRKGSVQHYDDVNDKSKQDERSHETQRARRFLWGVDHISDWLGQEVRPHELLIQQIRDVIAELDTIDHNHKTTTKSVLPNGHDWKHVSAYDTMATGGTQKQTAIGSYVCFPVNQHSKCNKNYSQSLPISVNRKAEDPWRGNREEDKDPNGGTTVVTIRDEDEKSGHSYNSPFTSAQFSTLAISSFLLCLMVLFPNFPEKNQAITAGALMGATLGSLVSLETILKCPNLARTCGYFAIISLLVAIGSLLCHYDLGLWIQHKLNVIYV</sequence>
<comment type="caution">
    <text evidence="3">The sequence shown here is derived from an EMBL/GenBank/DDBJ whole genome shotgun (WGS) entry which is preliminary data.</text>
</comment>
<reference evidence="3" key="1">
    <citation type="submission" date="2022-04" db="EMBL/GenBank/DDBJ databases">
        <title>Carnegiea gigantea Genome sequencing and assembly v2.</title>
        <authorList>
            <person name="Copetti D."/>
            <person name="Sanderson M.J."/>
            <person name="Burquez A."/>
            <person name="Wojciechowski M.F."/>
        </authorList>
    </citation>
    <scope>NUCLEOTIDE SEQUENCE</scope>
    <source>
        <strain evidence="3">SGP5-SGP5p</strain>
        <tissue evidence="3">Aerial part</tissue>
    </source>
</reference>
<keyword evidence="2" id="KW-0472">Membrane</keyword>
<dbReference type="AlphaFoldDB" id="A0A9Q1GZB7"/>
<accession>A0A9Q1GZB7</accession>
<evidence type="ECO:0000256" key="2">
    <source>
        <dbReference type="SAM" id="Phobius"/>
    </source>
</evidence>
<protein>
    <submittedName>
        <fullName evidence="3">Uncharacterized protein</fullName>
    </submittedName>
</protein>
<keyword evidence="2" id="KW-1133">Transmembrane helix</keyword>
<evidence type="ECO:0000313" key="3">
    <source>
        <dbReference type="EMBL" id="KAJ8428217.1"/>
    </source>
</evidence>
<dbReference type="Proteomes" id="UP001153076">
    <property type="component" value="Unassembled WGS sequence"/>
</dbReference>
<feature type="compositionally biased region" description="Basic and acidic residues" evidence="1">
    <location>
        <begin position="275"/>
        <end position="290"/>
    </location>
</feature>
<feature type="transmembrane region" description="Helical" evidence="2">
    <location>
        <begin position="344"/>
        <end position="365"/>
    </location>
</feature>
<dbReference type="EMBL" id="JAKOGI010001040">
    <property type="protein sequence ID" value="KAJ8428217.1"/>
    <property type="molecule type" value="Genomic_DNA"/>
</dbReference>
<proteinExistence type="predicted"/>
<feature type="compositionally biased region" description="Basic and acidic residues" evidence="1">
    <location>
        <begin position="150"/>
        <end position="168"/>
    </location>
</feature>
<name>A0A9Q1GZB7_9CARY</name>
<feature type="region of interest" description="Disordered" evidence="1">
    <location>
        <begin position="136"/>
        <end position="168"/>
    </location>
</feature>
<feature type="transmembrane region" description="Helical" evidence="2">
    <location>
        <begin position="377"/>
        <end position="399"/>
    </location>
</feature>
<evidence type="ECO:0000313" key="4">
    <source>
        <dbReference type="Proteomes" id="UP001153076"/>
    </source>
</evidence>
<gene>
    <name evidence="3" type="ORF">Cgig2_016801</name>
</gene>
<keyword evidence="4" id="KW-1185">Reference proteome</keyword>
<organism evidence="3 4">
    <name type="scientific">Carnegiea gigantea</name>
    <dbReference type="NCBI Taxonomy" id="171969"/>
    <lineage>
        <taxon>Eukaryota</taxon>
        <taxon>Viridiplantae</taxon>
        <taxon>Streptophyta</taxon>
        <taxon>Embryophyta</taxon>
        <taxon>Tracheophyta</taxon>
        <taxon>Spermatophyta</taxon>
        <taxon>Magnoliopsida</taxon>
        <taxon>eudicotyledons</taxon>
        <taxon>Gunneridae</taxon>
        <taxon>Pentapetalae</taxon>
        <taxon>Caryophyllales</taxon>
        <taxon>Cactineae</taxon>
        <taxon>Cactaceae</taxon>
        <taxon>Cactoideae</taxon>
        <taxon>Echinocereeae</taxon>
        <taxon>Carnegiea</taxon>
    </lineage>
</organism>